<dbReference type="AlphaFoldDB" id="A0A7T7HP45"/>
<dbReference type="PANTHER" id="PTHR43132:SF2">
    <property type="entry name" value="ARSENICAL RESISTANCE OPERON REPRESSOR ARSR-RELATED"/>
    <property type="match status" value="1"/>
</dbReference>
<dbReference type="CDD" id="cd00090">
    <property type="entry name" value="HTH_ARSR"/>
    <property type="match status" value="1"/>
</dbReference>
<proteinExistence type="predicted"/>
<dbReference type="Proteomes" id="UP000596083">
    <property type="component" value="Plasmid plas-001"/>
</dbReference>
<keyword evidence="5" id="KW-0614">Plasmid</keyword>
<dbReference type="EMBL" id="CP066787">
    <property type="protein sequence ID" value="QQM32800.1"/>
    <property type="molecule type" value="Genomic_DNA"/>
</dbReference>
<sequence>MEISIVTASFSALSQETRLEAFRLLVRHEPDGLPAGEIARQLSVPHNTMSAHLAVLSRAGWVISRRQSRSIIYRANLEHMQETLRFLVRDCCAGHPEVCEPFSAALSEGGLNDKRRSENA</sequence>
<dbReference type="RefSeq" id="WP_079921054.1">
    <property type="nucleotide sequence ID" value="NZ_CP066787.1"/>
</dbReference>
<evidence type="ECO:0000256" key="2">
    <source>
        <dbReference type="ARBA" id="ARBA00023125"/>
    </source>
</evidence>
<dbReference type="Gene3D" id="1.10.10.10">
    <property type="entry name" value="Winged helix-like DNA-binding domain superfamily/Winged helix DNA-binding domain"/>
    <property type="match status" value="1"/>
</dbReference>
<feature type="domain" description="HTH arsR-type" evidence="4">
    <location>
        <begin position="1"/>
        <end position="95"/>
    </location>
</feature>
<dbReference type="InterPro" id="IPR001845">
    <property type="entry name" value="HTH_ArsR_DNA-bd_dom"/>
</dbReference>
<evidence type="ECO:0000259" key="4">
    <source>
        <dbReference type="PROSITE" id="PS50987"/>
    </source>
</evidence>
<geneLocation type="plasmid" evidence="5 6">
    <name>plas-001</name>
</geneLocation>
<dbReference type="KEGG" id="mlut:JET14_21160"/>
<evidence type="ECO:0000256" key="3">
    <source>
        <dbReference type="ARBA" id="ARBA00023163"/>
    </source>
</evidence>
<dbReference type="GO" id="GO:0003677">
    <property type="term" value="F:DNA binding"/>
    <property type="evidence" value="ECO:0007669"/>
    <property type="project" value="UniProtKB-KW"/>
</dbReference>
<keyword evidence="2" id="KW-0238">DNA-binding</keyword>
<dbReference type="PANTHER" id="PTHR43132">
    <property type="entry name" value="ARSENICAL RESISTANCE OPERON REPRESSOR ARSR-RELATED"/>
    <property type="match status" value="1"/>
</dbReference>
<gene>
    <name evidence="5" type="ORF">JET14_21160</name>
</gene>
<organism evidence="5 6">
    <name type="scientific">Martelella lutilitoris</name>
    <dbReference type="NCBI Taxonomy" id="2583532"/>
    <lineage>
        <taxon>Bacteria</taxon>
        <taxon>Pseudomonadati</taxon>
        <taxon>Pseudomonadota</taxon>
        <taxon>Alphaproteobacteria</taxon>
        <taxon>Hyphomicrobiales</taxon>
        <taxon>Aurantimonadaceae</taxon>
        <taxon>Martelella</taxon>
    </lineage>
</organism>
<reference evidence="5 6" key="1">
    <citation type="submission" date="2020-12" db="EMBL/GenBank/DDBJ databases">
        <authorList>
            <person name="Zheng R.K."/>
            <person name="Sun C.M."/>
        </authorList>
    </citation>
    <scope>NUCLEOTIDE SEQUENCE [LARGE SCALE GENOMIC DNA]</scope>
    <source>
        <strain evidence="5 6">ZRK001</strain>
        <plasmid evidence="5 6">plas-001</plasmid>
    </source>
</reference>
<dbReference type="InterPro" id="IPR051011">
    <property type="entry name" value="Metal_resp_trans_reg"/>
</dbReference>
<dbReference type="InterPro" id="IPR036390">
    <property type="entry name" value="WH_DNA-bd_sf"/>
</dbReference>
<accession>A0A7T7HP45</accession>
<dbReference type="SMART" id="SM00418">
    <property type="entry name" value="HTH_ARSR"/>
    <property type="match status" value="1"/>
</dbReference>
<dbReference type="InterPro" id="IPR011991">
    <property type="entry name" value="ArsR-like_HTH"/>
</dbReference>
<dbReference type="Pfam" id="PF12840">
    <property type="entry name" value="HTH_20"/>
    <property type="match status" value="1"/>
</dbReference>
<keyword evidence="1" id="KW-0805">Transcription regulation</keyword>
<dbReference type="InterPro" id="IPR036388">
    <property type="entry name" value="WH-like_DNA-bd_sf"/>
</dbReference>
<name>A0A7T7HP45_9HYPH</name>
<dbReference type="PROSITE" id="PS50987">
    <property type="entry name" value="HTH_ARSR_2"/>
    <property type="match status" value="1"/>
</dbReference>
<evidence type="ECO:0000256" key="1">
    <source>
        <dbReference type="ARBA" id="ARBA00023015"/>
    </source>
</evidence>
<dbReference type="GO" id="GO:0003700">
    <property type="term" value="F:DNA-binding transcription factor activity"/>
    <property type="evidence" value="ECO:0007669"/>
    <property type="project" value="InterPro"/>
</dbReference>
<evidence type="ECO:0000313" key="6">
    <source>
        <dbReference type="Proteomes" id="UP000596083"/>
    </source>
</evidence>
<keyword evidence="3" id="KW-0804">Transcription</keyword>
<dbReference type="SUPFAM" id="SSF46785">
    <property type="entry name" value="Winged helix' DNA-binding domain"/>
    <property type="match status" value="1"/>
</dbReference>
<evidence type="ECO:0000313" key="5">
    <source>
        <dbReference type="EMBL" id="QQM32800.1"/>
    </source>
</evidence>
<dbReference type="NCBIfam" id="NF033788">
    <property type="entry name" value="HTH_metalloreg"/>
    <property type="match status" value="1"/>
</dbReference>
<protein>
    <submittedName>
        <fullName evidence="5">Helix-turn-helix transcriptional regulator</fullName>
    </submittedName>
</protein>
<dbReference type="PRINTS" id="PR00778">
    <property type="entry name" value="HTHARSR"/>
</dbReference>